<evidence type="ECO:0000256" key="3">
    <source>
        <dbReference type="ARBA" id="ARBA00022475"/>
    </source>
</evidence>
<evidence type="ECO:0000256" key="1">
    <source>
        <dbReference type="ARBA" id="ARBA00004651"/>
    </source>
</evidence>
<comment type="similarity">
    <text evidence="2">Belongs to the UPF0324 family.</text>
</comment>
<dbReference type="PANTHER" id="PTHR30106">
    <property type="entry name" value="INNER MEMBRANE PROTEIN YEIH-RELATED"/>
    <property type="match status" value="1"/>
</dbReference>
<feature type="transmembrane region" description="Helical" evidence="7">
    <location>
        <begin position="107"/>
        <end position="126"/>
    </location>
</feature>
<feature type="transmembrane region" description="Helical" evidence="7">
    <location>
        <begin position="138"/>
        <end position="159"/>
    </location>
</feature>
<dbReference type="EMBL" id="LTBC01000004">
    <property type="protein sequence ID" value="KYH32326.1"/>
    <property type="molecule type" value="Genomic_DNA"/>
</dbReference>
<dbReference type="GO" id="GO:0005886">
    <property type="term" value="C:plasma membrane"/>
    <property type="evidence" value="ECO:0007669"/>
    <property type="project" value="UniProtKB-SubCell"/>
</dbReference>
<dbReference type="AlphaFoldDB" id="A0A151AXE7"/>
<feature type="transmembrane region" description="Helical" evidence="7">
    <location>
        <begin position="323"/>
        <end position="344"/>
    </location>
</feature>
<organism evidence="8 9">
    <name type="scientific">Moorella mulderi DSM 14980</name>
    <dbReference type="NCBI Taxonomy" id="1122241"/>
    <lineage>
        <taxon>Bacteria</taxon>
        <taxon>Bacillati</taxon>
        <taxon>Bacillota</taxon>
        <taxon>Clostridia</taxon>
        <taxon>Neomoorellales</taxon>
        <taxon>Neomoorellaceae</taxon>
        <taxon>Neomoorella</taxon>
    </lineage>
</organism>
<dbReference type="Pfam" id="PF03601">
    <property type="entry name" value="Cons_hypoth698"/>
    <property type="match status" value="1"/>
</dbReference>
<dbReference type="PATRIC" id="fig|1122241.3.peg.1629"/>
<feature type="transmembrane region" description="Helical" evidence="7">
    <location>
        <begin position="165"/>
        <end position="185"/>
    </location>
</feature>
<dbReference type="RefSeq" id="WP_084785539.1">
    <property type="nucleotide sequence ID" value="NZ_LTBC01000004.1"/>
</dbReference>
<evidence type="ECO:0000313" key="8">
    <source>
        <dbReference type="EMBL" id="KYH32326.1"/>
    </source>
</evidence>
<dbReference type="OrthoDB" id="9811391at2"/>
<comment type="caution">
    <text evidence="8">The sequence shown here is derived from an EMBL/GenBank/DDBJ whole genome shotgun (WGS) entry which is preliminary data.</text>
</comment>
<keyword evidence="4 7" id="KW-0812">Transmembrane</keyword>
<evidence type="ECO:0000256" key="6">
    <source>
        <dbReference type="ARBA" id="ARBA00023136"/>
    </source>
</evidence>
<evidence type="ECO:0000256" key="4">
    <source>
        <dbReference type="ARBA" id="ARBA00022692"/>
    </source>
</evidence>
<keyword evidence="6 7" id="KW-0472">Membrane</keyword>
<dbReference type="Proteomes" id="UP000075670">
    <property type="component" value="Unassembled WGS sequence"/>
</dbReference>
<name>A0A151AXE7_9FIRM</name>
<comment type="subcellular location">
    <subcellularLocation>
        <location evidence="1">Cell membrane</location>
        <topology evidence="1">Multi-pass membrane protein</topology>
    </subcellularLocation>
</comment>
<proteinExistence type="inferred from homology"/>
<keyword evidence="5 7" id="KW-1133">Transmembrane helix</keyword>
<dbReference type="InterPro" id="IPR018383">
    <property type="entry name" value="UPF0324_pro"/>
</dbReference>
<gene>
    <name evidence="8" type="ORF">MOMUL_15480</name>
</gene>
<feature type="transmembrane region" description="Helical" evidence="7">
    <location>
        <begin position="52"/>
        <end position="71"/>
    </location>
</feature>
<evidence type="ECO:0000313" key="9">
    <source>
        <dbReference type="Proteomes" id="UP000075670"/>
    </source>
</evidence>
<evidence type="ECO:0008006" key="10">
    <source>
        <dbReference type="Google" id="ProtNLM"/>
    </source>
</evidence>
<evidence type="ECO:0000256" key="2">
    <source>
        <dbReference type="ARBA" id="ARBA00007977"/>
    </source>
</evidence>
<accession>A0A151AXE7</accession>
<keyword evidence="9" id="KW-1185">Reference proteome</keyword>
<evidence type="ECO:0000256" key="5">
    <source>
        <dbReference type="ARBA" id="ARBA00022989"/>
    </source>
</evidence>
<feature type="transmembrane region" description="Helical" evidence="7">
    <location>
        <begin position="197"/>
        <end position="218"/>
    </location>
</feature>
<feature type="transmembrane region" description="Helical" evidence="7">
    <location>
        <begin position="83"/>
        <end position="101"/>
    </location>
</feature>
<feature type="transmembrane region" description="Helical" evidence="7">
    <location>
        <begin position="224"/>
        <end position="248"/>
    </location>
</feature>
<protein>
    <recommendedName>
        <fullName evidence="10">Sulfate exporter family transporter</fullName>
    </recommendedName>
</protein>
<dbReference type="PANTHER" id="PTHR30106:SF1">
    <property type="entry name" value="UPF0324 MEMBRANE PROTEIN FN0533"/>
    <property type="match status" value="1"/>
</dbReference>
<sequence>MSKQNVSIEFHYREKLVAVKPRPNILPGVLLSLALAAVASLMGGYIPLIGGPVFGVIIGIIANNLWTIPDAFRPGIIFTSKKILQAAIVVLGAGMSLGQVWQTGIDSLHVMLFTISSAFIATYLFGSLMGVPFNLKTLVGTGTAICGASAIAAITPVVKADDNEVAYAISTVFLFNIIAVLLFPLLGHLLGFSDTAFGLLAGTAINDTSSVVAAGYAFSPAAGAYATIVKLTRTTMIIPIALILSLVLRNRHVGKGTTFNVVNIIPWFVIWFLVAALLNTAGLFTAPMISWFNSTGHFLIVVALVAVGLGADLKKMLATGLKPLLLGLIVWVVVIVTSIVVQVLTGKI</sequence>
<keyword evidence="3" id="KW-1003">Cell membrane</keyword>
<reference evidence="8 9" key="1">
    <citation type="submission" date="2016-02" db="EMBL/GenBank/DDBJ databases">
        <title>Genome sequence of Moorella mulderi DSM 14980.</title>
        <authorList>
            <person name="Poehlein A."/>
            <person name="Daniel R."/>
        </authorList>
    </citation>
    <scope>NUCLEOTIDE SEQUENCE [LARGE SCALE GENOMIC DNA]</scope>
    <source>
        <strain evidence="8 9">DSM 14980</strain>
    </source>
</reference>
<feature type="transmembrane region" description="Helical" evidence="7">
    <location>
        <begin position="260"/>
        <end position="284"/>
    </location>
</feature>
<evidence type="ECO:0000256" key="7">
    <source>
        <dbReference type="SAM" id="Phobius"/>
    </source>
</evidence>
<feature type="transmembrane region" description="Helical" evidence="7">
    <location>
        <begin position="290"/>
        <end position="311"/>
    </location>
</feature>